<dbReference type="InterPro" id="IPR036388">
    <property type="entry name" value="WH-like_DNA-bd_sf"/>
</dbReference>
<reference evidence="5 6" key="1">
    <citation type="submission" date="2018-06" db="EMBL/GenBank/DDBJ databases">
        <title>Genomic Encyclopedia of Archaeal and Bacterial Type Strains, Phase II (KMG-II): from individual species to whole genera.</title>
        <authorList>
            <person name="Goeker M."/>
        </authorList>
    </citation>
    <scope>NUCLEOTIDE SEQUENCE [LARGE SCALE GENOMIC DNA]</scope>
    <source>
        <strain evidence="5 6">DSM 21851</strain>
    </source>
</reference>
<dbReference type="EMBL" id="QLMC01000006">
    <property type="protein sequence ID" value="RAJ93130.1"/>
    <property type="molecule type" value="Genomic_DNA"/>
</dbReference>
<evidence type="ECO:0000313" key="6">
    <source>
        <dbReference type="Proteomes" id="UP000248790"/>
    </source>
</evidence>
<dbReference type="Gene3D" id="1.10.10.10">
    <property type="entry name" value="Winged helix-like DNA-binding domain superfamily/Winged helix DNA-binding domain"/>
    <property type="match status" value="1"/>
</dbReference>
<dbReference type="InterPro" id="IPR036390">
    <property type="entry name" value="WH_DNA-bd_sf"/>
</dbReference>
<evidence type="ECO:0000256" key="2">
    <source>
        <dbReference type="ARBA" id="ARBA00023125"/>
    </source>
</evidence>
<gene>
    <name evidence="5" type="ORF">LX87_04642</name>
</gene>
<dbReference type="PANTHER" id="PTHR33204">
    <property type="entry name" value="TRANSCRIPTIONAL REGULATOR, MARR FAMILY"/>
    <property type="match status" value="1"/>
</dbReference>
<dbReference type="Proteomes" id="UP000248790">
    <property type="component" value="Unassembled WGS sequence"/>
</dbReference>
<evidence type="ECO:0000313" key="5">
    <source>
        <dbReference type="EMBL" id="RAJ93130.1"/>
    </source>
</evidence>
<keyword evidence="3" id="KW-0804">Transcription</keyword>
<dbReference type="GO" id="GO:0003677">
    <property type="term" value="F:DNA binding"/>
    <property type="evidence" value="ECO:0007669"/>
    <property type="project" value="UniProtKB-KW"/>
</dbReference>
<evidence type="ECO:0000256" key="1">
    <source>
        <dbReference type="ARBA" id="ARBA00023015"/>
    </source>
</evidence>
<accession>A0A327WVJ7</accession>
<keyword evidence="1" id="KW-0805">Transcription regulation</keyword>
<organism evidence="5 6">
    <name type="scientific">Larkinella arboricola</name>
    <dbReference type="NCBI Taxonomy" id="643671"/>
    <lineage>
        <taxon>Bacteria</taxon>
        <taxon>Pseudomonadati</taxon>
        <taxon>Bacteroidota</taxon>
        <taxon>Cytophagia</taxon>
        <taxon>Cytophagales</taxon>
        <taxon>Spirosomataceae</taxon>
        <taxon>Larkinella</taxon>
    </lineage>
</organism>
<comment type="caution">
    <text evidence="5">The sequence shown here is derived from an EMBL/GenBank/DDBJ whole genome shotgun (WGS) entry which is preliminary data.</text>
</comment>
<evidence type="ECO:0000256" key="3">
    <source>
        <dbReference type="ARBA" id="ARBA00023163"/>
    </source>
</evidence>
<protein>
    <submittedName>
        <fullName evidence="5">HxlR family transcriptional regulator</fullName>
    </submittedName>
</protein>
<dbReference type="Pfam" id="PF01638">
    <property type="entry name" value="HxlR"/>
    <property type="match status" value="1"/>
</dbReference>
<evidence type="ECO:0000259" key="4">
    <source>
        <dbReference type="PROSITE" id="PS51118"/>
    </source>
</evidence>
<dbReference type="AlphaFoldDB" id="A0A327WVJ7"/>
<dbReference type="PROSITE" id="PS51118">
    <property type="entry name" value="HTH_HXLR"/>
    <property type="match status" value="1"/>
</dbReference>
<keyword evidence="2" id="KW-0238">DNA-binding</keyword>
<dbReference type="InterPro" id="IPR002577">
    <property type="entry name" value="HTH_HxlR"/>
</dbReference>
<dbReference type="SUPFAM" id="SSF46785">
    <property type="entry name" value="Winged helix' DNA-binding domain"/>
    <property type="match status" value="1"/>
</dbReference>
<sequence length="121" mass="13875">MNAHPMMLKDRSAQPTDAEYALIRKALEIISGKWRLYLILLLGEHTLRYSELRQRLPAVSEKVLAGELKALVLLGVIRRDVFAEMPLRVEYTLTQKGRLALPILQQMPQIGRIFNECFDAT</sequence>
<name>A0A327WVJ7_LARAB</name>
<keyword evidence="6" id="KW-1185">Reference proteome</keyword>
<dbReference type="PANTHER" id="PTHR33204:SF29">
    <property type="entry name" value="TRANSCRIPTIONAL REGULATOR"/>
    <property type="match status" value="1"/>
</dbReference>
<feature type="domain" description="HTH hxlR-type" evidence="4">
    <location>
        <begin position="14"/>
        <end position="119"/>
    </location>
</feature>
<proteinExistence type="predicted"/>